<dbReference type="OrthoDB" id="5197601at2"/>
<evidence type="ECO:0000313" key="5">
    <source>
        <dbReference type="Proteomes" id="UP000239504"/>
    </source>
</evidence>
<dbReference type="GO" id="GO:0044281">
    <property type="term" value="P:small molecule metabolic process"/>
    <property type="evidence" value="ECO:0007669"/>
    <property type="project" value="UniProtKB-ARBA"/>
</dbReference>
<dbReference type="RefSeq" id="WP_104828941.1">
    <property type="nucleotide sequence ID" value="NZ_PJCH01000005.1"/>
</dbReference>
<dbReference type="GO" id="GO:0046872">
    <property type="term" value="F:metal ion binding"/>
    <property type="evidence" value="ECO:0007669"/>
    <property type="project" value="UniProtKB-KW"/>
</dbReference>
<comment type="caution">
    <text evidence="4">The sequence shown here is derived from an EMBL/GenBank/DDBJ whole genome shotgun (WGS) entry which is preliminary data.</text>
</comment>
<evidence type="ECO:0000259" key="3">
    <source>
        <dbReference type="Pfam" id="PF01557"/>
    </source>
</evidence>
<dbReference type="Pfam" id="PF01557">
    <property type="entry name" value="FAA_hydrolase"/>
    <property type="match status" value="1"/>
</dbReference>
<dbReference type="SUPFAM" id="SSF56529">
    <property type="entry name" value="FAH"/>
    <property type="match status" value="1"/>
</dbReference>
<evidence type="ECO:0000256" key="2">
    <source>
        <dbReference type="ARBA" id="ARBA00022723"/>
    </source>
</evidence>
<dbReference type="AlphaFoldDB" id="A0A2S7K5A8"/>
<dbReference type="InterPro" id="IPR011234">
    <property type="entry name" value="Fumarylacetoacetase-like_C"/>
</dbReference>
<accession>A0A2S7K5A8</accession>
<evidence type="ECO:0000256" key="1">
    <source>
        <dbReference type="ARBA" id="ARBA00010211"/>
    </source>
</evidence>
<protein>
    <submittedName>
        <fullName evidence="4">FAA hydrolase family protein</fullName>
    </submittedName>
</protein>
<name>A0A2S7K5A8_9PROT</name>
<keyword evidence="2" id="KW-0479">Metal-binding</keyword>
<dbReference type="Gene3D" id="3.90.850.10">
    <property type="entry name" value="Fumarylacetoacetase-like, C-terminal domain"/>
    <property type="match status" value="1"/>
</dbReference>
<gene>
    <name evidence="4" type="ORF">CW354_04845</name>
</gene>
<proteinExistence type="inferred from homology"/>
<dbReference type="InterPro" id="IPR051121">
    <property type="entry name" value="FAH"/>
</dbReference>
<organism evidence="4 5">
    <name type="scientific">Hyphococcus luteus</name>
    <dbReference type="NCBI Taxonomy" id="2058213"/>
    <lineage>
        <taxon>Bacteria</taxon>
        <taxon>Pseudomonadati</taxon>
        <taxon>Pseudomonadota</taxon>
        <taxon>Alphaproteobacteria</taxon>
        <taxon>Parvularculales</taxon>
        <taxon>Parvularculaceae</taxon>
        <taxon>Hyphococcus</taxon>
    </lineage>
</organism>
<keyword evidence="5" id="KW-1185">Reference proteome</keyword>
<reference evidence="4 5" key="1">
    <citation type="submission" date="2017-12" db="EMBL/GenBank/DDBJ databases">
        <authorList>
            <person name="Hurst M.R.H."/>
        </authorList>
    </citation>
    <scope>NUCLEOTIDE SEQUENCE [LARGE SCALE GENOMIC DNA]</scope>
    <source>
        <strain evidence="4 5">SY-3-19</strain>
    </source>
</reference>
<dbReference type="PANTHER" id="PTHR42796">
    <property type="entry name" value="FUMARYLACETOACETATE HYDROLASE DOMAIN-CONTAINING PROTEIN 2A-RELATED"/>
    <property type="match status" value="1"/>
</dbReference>
<dbReference type="Proteomes" id="UP000239504">
    <property type="component" value="Unassembled WGS sequence"/>
</dbReference>
<comment type="similarity">
    <text evidence="1">Belongs to the FAH family.</text>
</comment>
<feature type="domain" description="Fumarylacetoacetase-like C-terminal" evidence="3">
    <location>
        <begin position="96"/>
        <end position="318"/>
    </location>
</feature>
<keyword evidence="4" id="KW-0378">Hydrolase</keyword>
<dbReference type="GO" id="GO:0016787">
    <property type="term" value="F:hydrolase activity"/>
    <property type="evidence" value="ECO:0007669"/>
    <property type="project" value="UniProtKB-KW"/>
</dbReference>
<sequence>MKLGMYKSDSENRACIVLGNEIVDVAALAELGYKGEPPSNSIIPYIAAESAEQQAARQLVDKLLGGDGIKNKLRRRQLLFDADEVHLSPPLRPRLILCGAMGYKDHLDEMDVTSLPKTPDAFIKLSSCVIGPEDEIVLPAHEPGMVDFECELSVVFGKRCSNVAVNEALSYIGGITMINDVGSREGLPEWESAAAAGDALGAMNFFHRIIRGKQFRTFCPIGPVVTTADEIVDFQDINVGTRLNGRVMQSANTRDLVFPIAHSIAYFSRWYEFMPGDVLSTGSPAGVGYAQDPKIFLSPGDRIEVFADQVGTLGNTVVASV</sequence>
<dbReference type="PANTHER" id="PTHR42796:SF4">
    <property type="entry name" value="FUMARYLACETOACETATE HYDROLASE DOMAIN-CONTAINING PROTEIN 2A"/>
    <property type="match status" value="1"/>
</dbReference>
<evidence type="ECO:0000313" key="4">
    <source>
        <dbReference type="EMBL" id="PQA87697.1"/>
    </source>
</evidence>
<dbReference type="EMBL" id="PJCH01000005">
    <property type="protein sequence ID" value="PQA87697.1"/>
    <property type="molecule type" value="Genomic_DNA"/>
</dbReference>
<dbReference type="InterPro" id="IPR036663">
    <property type="entry name" value="Fumarylacetoacetase_C_sf"/>
</dbReference>